<dbReference type="AlphaFoldDB" id="A0A662Z3V7"/>
<sequence length="46" mass="5003">MQHNNRGLAFLGTLLASFGVGFYFDEILVSLIIGLGLAFIMMALVK</sequence>
<keyword evidence="3" id="KW-1185">Reference proteome</keyword>
<accession>A0A662Z3V7</accession>
<proteinExistence type="predicted"/>
<feature type="transmembrane region" description="Helical" evidence="1">
    <location>
        <begin position="29"/>
        <end position="45"/>
    </location>
</feature>
<dbReference type="EMBL" id="FOIT01000004">
    <property type="protein sequence ID" value="SEW07070.1"/>
    <property type="molecule type" value="Genomic_DNA"/>
</dbReference>
<evidence type="ECO:0000256" key="1">
    <source>
        <dbReference type="SAM" id="Phobius"/>
    </source>
</evidence>
<reference evidence="2 3" key="1">
    <citation type="submission" date="2016-10" db="EMBL/GenBank/DDBJ databases">
        <authorList>
            <person name="Varghese N."/>
            <person name="Submissions S."/>
        </authorList>
    </citation>
    <scope>NUCLEOTIDE SEQUENCE [LARGE SCALE GENOMIC DNA]</scope>
    <source>
        <strain evidence="2 3">IBRC-M10081</strain>
    </source>
</reference>
<keyword evidence="1" id="KW-0472">Membrane</keyword>
<dbReference type="Proteomes" id="UP000243605">
    <property type="component" value="Unassembled WGS sequence"/>
</dbReference>
<evidence type="ECO:0000313" key="2">
    <source>
        <dbReference type="EMBL" id="SEW07070.1"/>
    </source>
</evidence>
<keyword evidence="1" id="KW-1133">Transmembrane helix</keyword>
<evidence type="ECO:0000313" key="3">
    <source>
        <dbReference type="Proteomes" id="UP000243605"/>
    </source>
</evidence>
<dbReference type="RefSeq" id="WP_180366258.1">
    <property type="nucleotide sequence ID" value="NZ_FOIT01000004.1"/>
</dbReference>
<keyword evidence="1" id="KW-0812">Transmembrane</keyword>
<protein>
    <submittedName>
        <fullName evidence="2">Uncharacterized protein</fullName>
    </submittedName>
</protein>
<organism evidence="2 3">
    <name type="scientific">Aliicoccus persicus</name>
    <dbReference type="NCBI Taxonomy" id="930138"/>
    <lineage>
        <taxon>Bacteria</taxon>
        <taxon>Bacillati</taxon>
        <taxon>Bacillota</taxon>
        <taxon>Bacilli</taxon>
        <taxon>Bacillales</taxon>
        <taxon>Staphylococcaceae</taxon>
        <taxon>Aliicoccus</taxon>
    </lineage>
</organism>
<gene>
    <name evidence="2" type="ORF">SAMN05192557_1471</name>
</gene>
<name>A0A662Z3V7_9STAP</name>